<dbReference type="Proteomes" id="UP000248729">
    <property type="component" value="Unassembled WGS sequence"/>
</dbReference>
<comment type="caution">
    <text evidence="1">The sequence shown here is derived from an EMBL/GenBank/DDBJ whole genome shotgun (WGS) entry which is preliminary data.</text>
</comment>
<protein>
    <submittedName>
        <fullName evidence="1">Uncharacterized protein</fullName>
    </submittedName>
</protein>
<reference evidence="1 2" key="1">
    <citation type="submission" date="2018-06" db="EMBL/GenBank/DDBJ databases">
        <title>Freshwater and sediment microbial communities from various areas in North America, analyzing microbe dynamics in response to fracking.</title>
        <authorList>
            <person name="Lamendella R."/>
        </authorList>
    </citation>
    <scope>NUCLEOTIDE SEQUENCE [LARGE SCALE GENOMIC DNA]</scope>
    <source>
        <strain evidence="1 2">99A</strain>
    </source>
</reference>
<gene>
    <name evidence="1" type="ORF">DET48_10932</name>
</gene>
<organism evidence="1 2">
    <name type="scientific">Vibrio diazotrophicus</name>
    <dbReference type="NCBI Taxonomy" id="685"/>
    <lineage>
        <taxon>Bacteria</taxon>
        <taxon>Pseudomonadati</taxon>
        <taxon>Pseudomonadota</taxon>
        <taxon>Gammaproteobacteria</taxon>
        <taxon>Vibrionales</taxon>
        <taxon>Vibrionaceae</taxon>
        <taxon>Vibrio</taxon>
    </lineage>
</organism>
<proteinExistence type="predicted"/>
<accession>A0A329EBV2</accession>
<evidence type="ECO:0000313" key="2">
    <source>
        <dbReference type="Proteomes" id="UP000248729"/>
    </source>
</evidence>
<name>A0A329EBV2_VIBDI</name>
<sequence>MNIKVVSIDLAKVFSKFVYGNKANSAFLT</sequence>
<evidence type="ECO:0000313" key="1">
    <source>
        <dbReference type="EMBL" id="RAS64399.1"/>
    </source>
</evidence>
<dbReference type="EMBL" id="QLTR01000009">
    <property type="protein sequence ID" value="RAS64399.1"/>
    <property type="molecule type" value="Genomic_DNA"/>
</dbReference>
<dbReference type="AlphaFoldDB" id="A0A329EBV2"/>